<dbReference type="PROSITE" id="PS00211">
    <property type="entry name" value="ABC_TRANSPORTER_1"/>
    <property type="match status" value="2"/>
</dbReference>
<dbReference type="Pfam" id="PF00005">
    <property type="entry name" value="ABC_tran"/>
    <property type="match status" value="2"/>
</dbReference>
<dbReference type="EMBL" id="CP021404">
    <property type="protein sequence ID" value="ATI41602.1"/>
    <property type="molecule type" value="Genomic_DNA"/>
</dbReference>
<protein>
    <recommendedName>
        <fullName evidence="8">ABC transporter domain-containing protein</fullName>
    </recommendedName>
</protein>
<evidence type="ECO:0000256" key="5">
    <source>
        <dbReference type="ARBA" id="ARBA00022741"/>
    </source>
</evidence>
<evidence type="ECO:0000256" key="1">
    <source>
        <dbReference type="ARBA" id="ARBA00004417"/>
    </source>
</evidence>
<dbReference type="RefSeq" id="WP_097372994.1">
    <property type="nucleotide sequence ID" value="NZ_CP021404.1"/>
</dbReference>
<keyword evidence="5" id="KW-0547">Nucleotide-binding</keyword>
<comment type="similarity">
    <text evidence="2">Belongs to the ABC transporter superfamily.</text>
</comment>
<name>A0A291LY34_9RHOB</name>
<dbReference type="PANTHER" id="PTHR43297">
    <property type="entry name" value="OLIGOPEPTIDE TRANSPORT ATP-BINDING PROTEIN APPD"/>
    <property type="match status" value="1"/>
</dbReference>
<dbReference type="InterPro" id="IPR017871">
    <property type="entry name" value="ABC_transporter-like_CS"/>
</dbReference>
<dbReference type="SMART" id="SM00382">
    <property type="entry name" value="AAA"/>
    <property type="match status" value="2"/>
</dbReference>
<feature type="domain" description="ABC transporter" evidence="8">
    <location>
        <begin position="5"/>
        <end position="256"/>
    </location>
</feature>
<dbReference type="NCBIfam" id="NF007739">
    <property type="entry name" value="PRK10419.1"/>
    <property type="match status" value="2"/>
</dbReference>
<dbReference type="GO" id="GO:0016887">
    <property type="term" value="F:ATP hydrolysis activity"/>
    <property type="evidence" value="ECO:0007669"/>
    <property type="project" value="InterPro"/>
</dbReference>
<dbReference type="OrthoDB" id="9802264at2"/>
<evidence type="ECO:0000313" key="9">
    <source>
        <dbReference type="EMBL" id="ATI41602.1"/>
    </source>
</evidence>
<dbReference type="PANTHER" id="PTHR43297:SF2">
    <property type="entry name" value="DIPEPTIDE TRANSPORT ATP-BINDING PROTEIN DPPD"/>
    <property type="match status" value="1"/>
</dbReference>
<dbReference type="GO" id="GO:0055085">
    <property type="term" value="P:transmembrane transport"/>
    <property type="evidence" value="ECO:0007669"/>
    <property type="project" value="UniProtKB-ARBA"/>
</dbReference>
<evidence type="ECO:0000256" key="7">
    <source>
        <dbReference type="ARBA" id="ARBA00023136"/>
    </source>
</evidence>
<evidence type="ECO:0000259" key="8">
    <source>
        <dbReference type="PROSITE" id="PS50893"/>
    </source>
</evidence>
<keyword evidence="4" id="KW-1003">Cell membrane</keyword>
<dbReference type="KEGG" id="cmag:CBW24_06010"/>
<keyword evidence="7" id="KW-0472">Membrane</keyword>
<feature type="domain" description="ABC transporter" evidence="8">
    <location>
        <begin position="350"/>
        <end position="588"/>
    </location>
</feature>
<evidence type="ECO:0000313" key="10">
    <source>
        <dbReference type="Proteomes" id="UP000219050"/>
    </source>
</evidence>
<evidence type="ECO:0000256" key="2">
    <source>
        <dbReference type="ARBA" id="ARBA00005417"/>
    </source>
</evidence>
<dbReference type="InterPro" id="IPR013563">
    <property type="entry name" value="Oligopep_ABC_C"/>
</dbReference>
<dbReference type="InterPro" id="IPR050388">
    <property type="entry name" value="ABC_Ni/Peptide_Import"/>
</dbReference>
<accession>A0A291LY34</accession>
<gene>
    <name evidence="9" type="ORF">CBW24_06010</name>
</gene>
<keyword evidence="10" id="KW-1185">Reference proteome</keyword>
<dbReference type="GO" id="GO:0005886">
    <property type="term" value="C:plasma membrane"/>
    <property type="evidence" value="ECO:0007669"/>
    <property type="project" value="UniProtKB-SubCell"/>
</dbReference>
<evidence type="ECO:0000256" key="4">
    <source>
        <dbReference type="ARBA" id="ARBA00022475"/>
    </source>
</evidence>
<dbReference type="Proteomes" id="UP000219050">
    <property type="component" value="Chromosome"/>
</dbReference>
<dbReference type="Pfam" id="PF08352">
    <property type="entry name" value="oligo_HPY"/>
    <property type="match status" value="2"/>
</dbReference>
<evidence type="ECO:0000256" key="3">
    <source>
        <dbReference type="ARBA" id="ARBA00022448"/>
    </source>
</evidence>
<proteinExistence type="inferred from homology"/>
<dbReference type="CDD" id="cd03257">
    <property type="entry name" value="ABC_NikE_OppD_transporters"/>
    <property type="match status" value="2"/>
</dbReference>
<dbReference type="GO" id="GO:0005524">
    <property type="term" value="F:ATP binding"/>
    <property type="evidence" value="ECO:0007669"/>
    <property type="project" value="UniProtKB-KW"/>
</dbReference>
<dbReference type="SUPFAM" id="SSF52540">
    <property type="entry name" value="P-loop containing nucleoside triphosphate hydrolases"/>
    <property type="match status" value="2"/>
</dbReference>
<dbReference type="NCBIfam" id="NF008453">
    <property type="entry name" value="PRK11308.1"/>
    <property type="match status" value="2"/>
</dbReference>
<sequence length="675" mass="72608">MTAFFQVENLRVGFRSFRGRKQVVDGVSFTVAAGEKLGVVGESGSGKSVTMLASMGLLGSSAIIKADKIELRGRDMRGASGRQWAQVLGNEISMVFQNPMTSLNPSMRIGEQISEPIEVHSPATPRADLQATAERMLNEVSIPNPALRVSQYPHEFSGGMRQRAVIGMALSNAPAIVVADEPTTALDVTVQAQIVSLMGDLSTQRDLALILITHDLGLVAESVDRVMIMYAGRVVEETPVANLFDSPAHPYTRALLESRPATGARRGRLNAIPGFPPTSADAVSGCPFHPRCAFSKDREICRTTRPALTEVAEGQRAACHFTDEVLATPVGATVQSEKTEKRAISQDVVLNLEGVRKSFGAVNALNGVDLQIHRGETLGIAGESGCGKSTLARVAMGLVAPTEGRVRIMDTDLAGLEGRALRAARRNVQMVFQDPTSSLDRRMTIRSIIAEPMVIAKWKKADIARRTDELMAQVGLGAQFLDAYPSEMSGGQRQRVGIARALALEPDVVIFDEPTSALDVSIQAQIVNLLDDLRAKTNAGYAFIAHDLGVLRHVSDRVAIMYLGRIVEIGDVDEVFEDPRHPYTRALLDSAPVDHPDLRRDDAFKVEGAPPDPANIPSGCAFRTRCPIATEKCAQTVPALVALSQGNHRAACHYADDTERLAQLTDGPKAPAVPG</sequence>
<dbReference type="AlphaFoldDB" id="A0A291LY34"/>
<keyword evidence="3" id="KW-0813">Transport</keyword>
<keyword evidence="6" id="KW-0067">ATP-binding</keyword>
<dbReference type="InterPro" id="IPR003593">
    <property type="entry name" value="AAA+_ATPase"/>
</dbReference>
<comment type="subcellular location">
    <subcellularLocation>
        <location evidence="1">Cell inner membrane</location>
        <topology evidence="1">Peripheral membrane protein</topology>
    </subcellularLocation>
</comment>
<dbReference type="NCBIfam" id="TIGR01727">
    <property type="entry name" value="oligo_HPY"/>
    <property type="match status" value="2"/>
</dbReference>
<dbReference type="InterPro" id="IPR027417">
    <property type="entry name" value="P-loop_NTPase"/>
</dbReference>
<reference evidence="9 10" key="1">
    <citation type="submission" date="2017-05" db="EMBL/GenBank/DDBJ databases">
        <title>Comparative genomic and metabolic analysis of manganese-oxidizing mechanisms in Celeribater manganoxidans DY25T: its adaption to the environment of polymetallic nodule.</title>
        <authorList>
            <person name="Wang X."/>
        </authorList>
    </citation>
    <scope>NUCLEOTIDE SEQUENCE [LARGE SCALE GENOMIC DNA]</scope>
    <source>
        <strain evidence="9 10">DY25</strain>
    </source>
</reference>
<organism evidence="9 10">
    <name type="scientific">Pacificitalea manganoxidans</name>
    <dbReference type="NCBI Taxonomy" id="1411902"/>
    <lineage>
        <taxon>Bacteria</taxon>
        <taxon>Pseudomonadati</taxon>
        <taxon>Pseudomonadota</taxon>
        <taxon>Alphaproteobacteria</taxon>
        <taxon>Rhodobacterales</taxon>
        <taxon>Paracoccaceae</taxon>
        <taxon>Pacificitalea</taxon>
    </lineage>
</organism>
<dbReference type="FunFam" id="3.40.50.300:FF:000016">
    <property type="entry name" value="Oligopeptide ABC transporter ATP-binding component"/>
    <property type="match status" value="2"/>
</dbReference>
<dbReference type="InterPro" id="IPR003439">
    <property type="entry name" value="ABC_transporter-like_ATP-bd"/>
</dbReference>
<dbReference type="GO" id="GO:0015833">
    <property type="term" value="P:peptide transport"/>
    <property type="evidence" value="ECO:0007669"/>
    <property type="project" value="InterPro"/>
</dbReference>
<dbReference type="Gene3D" id="3.40.50.300">
    <property type="entry name" value="P-loop containing nucleotide triphosphate hydrolases"/>
    <property type="match status" value="2"/>
</dbReference>
<evidence type="ECO:0000256" key="6">
    <source>
        <dbReference type="ARBA" id="ARBA00022840"/>
    </source>
</evidence>
<dbReference type="PROSITE" id="PS50893">
    <property type="entry name" value="ABC_TRANSPORTER_2"/>
    <property type="match status" value="2"/>
</dbReference>